<evidence type="ECO:0000256" key="4">
    <source>
        <dbReference type="ARBA" id="ARBA00023136"/>
    </source>
</evidence>
<name>A0ABW3K842_9BACT</name>
<organism evidence="8 9">
    <name type="scientific">Ohtaekwangia kribbensis</name>
    <dbReference type="NCBI Taxonomy" id="688913"/>
    <lineage>
        <taxon>Bacteria</taxon>
        <taxon>Pseudomonadati</taxon>
        <taxon>Bacteroidota</taxon>
        <taxon>Cytophagia</taxon>
        <taxon>Cytophagales</taxon>
        <taxon>Fulvivirgaceae</taxon>
        <taxon>Ohtaekwangia</taxon>
    </lineage>
</organism>
<comment type="subcellular location">
    <subcellularLocation>
        <location evidence="1">Cell outer membrane</location>
    </subcellularLocation>
</comment>
<accession>A0ABW3K842</accession>
<keyword evidence="5" id="KW-0998">Cell outer membrane</keyword>
<dbReference type="CDD" id="cd08977">
    <property type="entry name" value="SusD"/>
    <property type="match status" value="1"/>
</dbReference>
<evidence type="ECO:0000256" key="1">
    <source>
        <dbReference type="ARBA" id="ARBA00004442"/>
    </source>
</evidence>
<evidence type="ECO:0000313" key="9">
    <source>
        <dbReference type="Proteomes" id="UP001597112"/>
    </source>
</evidence>
<keyword evidence="9" id="KW-1185">Reference proteome</keyword>
<evidence type="ECO:0000259" key="7">
    <source>
        <dbReference type="Pfam" id="PF14322"/>
    </source>
</evidence>
<dbReference type="PROSITE" id="PS51257">
    <property type="entry name" value="PROKAR_LIPOPROTEIN"/>
    <property type="match status" value="1"/>
</dbReference>
<sequence length="494" mass="55368">MKKNIYTPIIVLLATLTSCELNETVYSSIFTENFYKTAQDAEAAMTAAYDPIGDMYSGPAAVLISDFSADQTYPRAVVGRNTLTLFSYDANYTTQKSFSRTFESPQQVWSSSYDGIEKANWIIAKVPATTMDETRKSQILGEAYFLRAFYHWMLTKNFGDVIVKTEPSTTEKEAYAEKKTQAEVYEQIYADLDQALATSLPSYPNVTKGRPSKEVASALYAKAALYNGDWDIALQKAKDVITSGKYTLMEDVRDVYRPEKEDIARAENMWAFEAETTTPGRSHQLLGLYGPPGSAAPAYGKTTFGSLFAYQAFFNSFDPLDERRLLLDTTYVDKTGKTVPQKSVTPITQKAVLVKKYQEANNVGSNTSCNIAIFRLADIYLIAAEAEARVNGATTDAYDFIQAVRDRAGLDDLPSGLTQDQFIEAVLQERSWELFGEGDRWYDLTRTDKFLTVIPTAVNDVFPTRPVQAKNKYFPIPQDEINANPLIQQNDPWK</sequence>
<dbReference type="RefSeq" id="WP_377580997.1">
    <property type="nucleotide sequence ID" value="NZ_JBHTKA010000007.1"/>
</dbReference>
<keyword evidence="4" id="KW-0472">Membrane</keyword>
<dbReference type="EMBL" id="JBHTKA010000007">
    <property type="protein sequence ID" value="MFD1001356.1"/>
    <property type="molecule type" value="Genomic_DNA"/>
</dbReference>
<protein>
    <submittedName>
        <fullName evidence="8">RagB/SusD family nutrient uptake outer membrane protein</fullName>
    </submittedName>
</protein>
<dbReference type="Pfam" id="PF07980">
    <property type="entry name" value="SusD_RagB"/>
    <property type="match status" value="1"/>
</dbReference>
<evidence type="ECO:0000256" key="2">
    <source>
        <dbReference type="ARBA" id="ARBA00006275"/>
    </source>
</evidence>
<dbReference type="InterPro" id="IPR012944">
    <property type="entry name" value="SusD_RagB_dom"/>
</dbReference>
<proteinExistence type="inferred from homology"/>
<dbReference type="InterPro" id="IPR033985">
    <property type="entry name" value="SusD-like_N"/>
</dbReference>
<dbReference type="Proteomes" id="UP001597112">
    <property type="component" value="Unassembled WGS sequence"/>
</dbReference>
<dbReference type="Gene3D" id="1.25.40.390">
    <property type="match status" value="1"/>
</dbReference>
<comment type="similarity">
    <text evidence="2">Belongs to the SusD family.</text>
</comment>
<evidence type="ECO:0000256" key="3">
    <source>
        <dbReference type="ARBA" id="ARBA00022729"/>
    </source>
</evidence>
<gene>
    <name evidence="8" type="ORF">ACFQ21_18660</name>
</gene>
<dbReference type="Pfam" id="PF14322">
    <property type="entry name" value="SusD-like_3"/>
    <property type="match status" value="1"/>
</dbReference>
<dbReference type="InterPro" id="IPR011990">
    <property type="entry name" value="TPR-like_helical_dom_sf"/>
</dbReference>
<keyword evidence="3" id="KW-0732">Signal</keyword>
<comment type="caution">
    <text evidence="8">The sequence shown here is derived from an EMBL/GenBank/DDBJ whole genome shotgun (WGS) entry which is preliminary data.</text>
</comment>
<dbReference type="SUPFAM" id="SSF48452">
    <property type="entry name" value="TPR-like"/>
    <property type="match status" value="1"/>
</dbReference>
<reference evidence="9" key="1">
    <citation type="journal article" date="2019" name="Int. J. Syst. Evol. Microbiol.">
        <title>The Global Catalogue of Microorganisms (GCM) 10K type strain sequencing project: providing services to taxonomists for standard genome sequencing and annotation.</title>
        <authorList>
            <consortium name="The Broad Institute Genomics Platform"/>
            <consortium name="The Broad Institute Genome Sequencing Center for Infectious Disease"/>
            <person name="Wu L."/>
            <person name="Ma J."/>
        </authorList>
    </citation>
    <scope>NUCLEOTIDE SEQUENCE [LARGE SCALE GENOMIC DNA]</scope>
    <source>
        <strain evidence="9">CCUG 58938</strain>
    </source>
</reference>
<evidence type="ECO:0000313" key="8">
    <source>
        <dbReference type="EMBL" id="MFD1001356.1"/>
    </source>
</evidence>
<evidence type="ECO:0000259" key="6">
    <source>
        <dbReference type="Pfam" id="PF07980"/>
    </source>
</evidence>
<evidence type="ECO:0000256" key="5">
    <source>
        <dbReference type="ARBA" id="ARBA00023237"/>
    </source>
</evidence>
<feature type="domain" description="RagB/SusD" evidence="6">
    <location>
        <begin position="347"/>
        <end position="493"/>
    </location>
</feature>
<feature type="domain" description="SusD-like N-terminal" evidence="7">
    <location>
        <begin position="77"/>
        <end position="223"/>
    </location>
</feature>